<dbReference type="AlphaFoldDB" id="A0A2N5TKB3"/>
<evidence type="ECO:0000256" key="2">
    <source>
        <dbReference type="SAM" id="Phobius"/>
    </source>
</evidence>
<gene>
    <name evidence="3" type="ORF">PCASD_25831</name>
</gene>
<evidence type="ECO:0000313" key="3">
    <source>
        <dbReference type="EMBL" id="PLW25945.1"/>
    </source>
</evidence>
<protein>
    <submittedName>
        <fullName evidence="3">Uncharacterized protein</fullName>
    </submittedName>
</protein>
<evidence type="ECO:0000313" key="4">
    <source>
        <dbReference type="Proteomes" id="UP000235392"/>
    </source>
</evidence>
<keyword evidence="2" id="KW-0472">Membrane</keyword>
<name>A0A2N5TKB3_9BASI</name>
<keyword evidence="2" id="KW-1133">Transmembrane helix</keyword>
<sequence length="509" mass="56868">MVIVPNVNRPTVCYLWALSFSTGILLITMPSPQPPFVDFFQPRGRTARSTASARKESLFDDEFFRKLTLYNKLAPPTTPASPAPEPAARELTSVLHEWLSSVPVLLVSGSNYPTWIAMIQKAFEVTLERSMHLTDPDLILDASEDQLLKTALLTTIDDNLKLGVVQAGSGLAGLRLLSDTFVPRSHTSHMILFQELLDMKFDHLDPQADVGVHFRRLENKVRVLFLSEFELSEDSFKALLSHLSLPNLAHPPSDNVARQLDQRMDVLRLTKYIELALFRQHERANNDCQGDRSGTPKPDGNKDALNLNKPSNRNQRSKCKTNTRFTGECSENSTSRGASGSRKPEIHHRPAQKATSLTKLVAHHSPVEIYASMKESGALEWHCQMGHTSLPREESKRRSKGQVRVPIQADQRTKPQKPTNLMKDWQPCNLATLTAILVGTACRHTLAVITEEMLVSMRTQPQNALQTDRATRISVGHLKMKESDPDAAVCPYCGNFTDECTCGDSDDDE</sequence>
<feature type="region of interest" description="Disordered" evidence="1">
    <location>
        <begin position="388"/>
        <end position="421"/>
    </location>
</feature>
<dbReference type="EMBL" id="PGCI01000496">
    <property type="protein sequence ID" value="PLW25945.1"/>
    <property type="molecule type" value="Genomic_DNA"/>
</dbReference>
<feature type="region of interest" description="Disordered" evidence="1">
    <location>
        <begin position="284"/>
        <end position="359"/>
    </location>
</feature>
<feature type="transmembrane region" description="Helical" evidence="2">
    <location>
        <begin position="12"/>
        <end position="29"/>
    </location>
</feature>
<feature type="compositionally biased region" description="Polar residues" evidence="1">
    <location>
        <begin position="322"/>
        <end position="338"/>
    </location>
</feature>
<keyword evidence="2" id="KW-0812">Transmembrane</keyword>
<reference evidence="3 4" key="1">
    <citation type="submission" date="2017-11" db="EMBL/GenBank/DDBJ databases">
        <title>De novo assembly and phasing of dikaryotic genomes from two isolates of Puccinia coronata f. sp. avenae, the causal agent of oat crown rust.</title>
        <authorList>
            <person name="Miller M.E."/>
            <person name="Zhang Y."/>
            <person name="Omidvar V."/>
            <person name="Sperschneider J."/>
            <person name="Schwessinger B."/>
            <person name="Raley C."/>
            <person name="Palmer J.M."/>
            <person name="Garnica D."/>
            <person name="Upadhyaya N."/>
            <person name="Rathjen J."/>
            <person name="Taylor J.M."/>
            <person name="Park R.F."/>
            <person name="Dodds P.N."/>
            <person name="Hirsch C.D."/>
            <person name="Kianian S.F."/>
            <person name="Figueroa M."/>
        </authorList>
    </citation>
    <scope>NUCLEOTIDE SEQUENCE [LARGE SCALE GENOMIC DNA]</scope>
    <source>
        <strain evidence="3">12SD80</strain>
    </source>
</reference>
<organism evidence="3 4">
    <name type="scientific">Puccinia coronata f. sp. avenae</name>
    <dbReference type="NCBI Taxonomy" id="200324"/>
    <lineage>
        <taxon>Eukaryota</taxon>
        <taxon>Fungi</taxon>
        <taxon>Dikarya</taxon>
        <taxon>Basidiomycota</taxon>
        <taxon>Pucciniomycotina</taxon>
        <taxon>Pucciniomycetes</taxon>
        <taxon>Pucciniales</taxon>
        <taxon>Pucciniaceae</taxon>
        <taxon>Puccinia</taxon>
    </lineage>
</organism>
<proteinExistence type="predicted"/>
<comment type="caution">
    <text evidence="3">The sequence shown here is derived from an EMBL/GenBank/DDBJ whole genome shotgun (WGS) entry which is preliminary data.</text>
</comment>
<accession>A0A2N5TKB3</accession>
<dbReference type="Proteomes" id="UP000235392">
    <property type="component" value="Unassembled WGS sequence"/>
</dbReference>
<evidence type="ECO:0000256" key="1">
    <source>
        <dbReference type="SAM" id="MobiDB-lite"/>
    </source>
</evidence>